<evidence type="ECO:0000256" key="2">
    <source>
        <dbReference type="ARBA" id="ARBA00022527"/>
    </source>
</evidence>
<dbReference type="AlphaFoldDB" id="A0A7J7D4G4"/>
<proteinExistence type="predicted"/>
<keyword evidence="2" id="KW-0418">Kinase</keyword>
<dbReference type="Gene3D" id="1.10.510.10">
    <property type="entry name" value="Transferase(Phosphotransferase) domain 1"/>
    <property type="match status" value="1"/>
</dbReference>
<keyword evidence="5" id="KW-1185">Reference proteome</keyword>
<dbReference type="GO" id="GO:0004674">
    <property type="term" value="F:protein serine/threonine kinase activity"/>
    <property type="evidence" value="ECO:0007669"/>
    <property type="project" value="UniProtKB-KW"/>
</dbReference>
<comment type="caution">
    <text evidence="4">The sequence shown here is derived from an EMBL/GenBank/DDBJ whole genome shotgun (WGS) entry which is preliminary data.</text>
</comment>
<sequence length="122" mass="14379">MISELRTSRLFPSYNPTILGKIFYNVSILLWKWSRRLGDYSRPFLKDQKRFPQLVDPRLHGRYPRRCLNYAIAITAMCLNEEQNFRPFIGDILVALEYLASQCHNYEARVHNTASPSTLQQK</sequence>
<organism evidence="4 5">
    <name type="scientific">Tripterygium wilfordii</name>
    <name type="common">Thunder God vine</name>
    <dbReference type="NCBI Taxonomy" id="458696"/>
    <lineage>
        <taxon>Eukaryota</taxon>
        <taxon>Viridiplantae</taxon>
        <taxon>Streptophyta</taxon>
        <taxon>Embryophyta</taxon>
        <taxon>Tracheophyta</taxon>
        <taxon>Spermatophyta</taxon>
        <taxon>Magnoliopsida</taxon>
        <taxon>eudicotyledons</taxon>
        <taxon>Gunneridae</taxon>
        <taxon>Pentapetalae</taxon>
        <taxon>rosids</taxon>
        <taxon>fabids</taxon>
        <taxon>Celastrales</taxon>
        <taxon>Celastraceae</taxon>
        <taxon>Tripterygium</taxon>
    </lineage>
</organism>
<keyword evidence="2" id="KW-0723">Serine/threonine-protein kinase</keyword>
<dbReference type="Proteomes" id="UP000593562">
    <property type="component" value="Unassembled WGS sequence"/>
</dbReference>
<evidence type="ECO:0000313" key="4">
    <source>
        <dbReference type="EMBL" id="KAF5740956.1"/>
    </source>
</evidence>
<accession>A0A7J7D4G4</accession>
<dbReference type="EMBL" id="JAAARO010000011">
    <property type="protein sequence ID" value="KAF5740956.1"/>
    <property type="molecule type" value="Genomic_DNA"/>
</dbReference>
<keyword evidence="3" id="KW-0472">Membrane</keyword>
<dbReference type="PANTHER" id="PTHR47985">
    <property type="entry name" value="OS07G0668900 PROTEIN"/>
    <property type="match status" value="1"/>
</dbReference>
<evidence type="ECO:0000256" key="3">
    <source>
        <dbReference type="ARBA" id="ARBA00023136"/>
    </source>
</evidence>
<dbReference type="PANTHER" id="PTHR47985:SF3">
    <property type="entry name" value="SERINE_THREONINE-PROTEIN KINASE PBL21-RELATED"/>
    <property type="match status" value="1"/>
</dbReference>
<dbReference type="InParanoid" id="A0A7J7D4G4"/>
<reference evidence="4 5" key="1">
    <citation type="journal article" date="2020" name="Nat. Commun.">
        <title>Genome of Tripterygium wilfordii and identification of cytochrome P450 involved in triptolide biosynthesis.</title>
        <authorList>
            <person name="Tu L."/>
            <person name="Su P."/>
            <person name="Zhang Z."/>
            <person name="Gao L."/>
            <person name="Wang J."/>
            <person name="Hu T."/>
            <person name="Zhou J."/>
            <person name="Zhang Y."/>
            <person name="Zhao Y."/>
            <person name="Liu Y."/>
            <person name="Song Y."/>
            <person name="Tong Y."/>
            <person name="Lu Y."/>
            <person name="Yang J."/>
            <person name="Xu C."/>
            <person name="Jia M."/>
            <person name="Peters R.J."/>
            <person name="Huang L."/>
            <person name="Gao W."/>
        </authorList>
    </citation>
    <scope>NUCLEOTIDE SEQUENCE [LARGE SCALE GENOMIC DNA]</scope>
    <source>
        <strain evidence="5">cv. XIE 37</strain>
        <tissue evidence="4">Leaf</tissue>
    </source>
</reference>
<gene>
    <name evidence="4" type="ORF">HS088_TW11G01038</name>
</gene>
<comment type="subcellular location">
    <subcellularLocation>
        <location evidence="1">Membrane</location>
    </subcellularLocation>
</comment>
<dbReference type="GO" id="GO:0016020">
    <property type="term" value="C:membrane"/>
    <property type="evidence" value="ECO:0007669"/>
    <property type="project" value="UniProtKB-SubCell"/>
</dbReference>
<protein>
    <submittedName>
        <fullName evidence="4">Uncharacterized protein</fullName>
    </submittedName>
</protein>
<evidence type="ECO:0000256" key="1">
    <source>
        <dbReference type="ARBA" id="ARBA00004370"/>
    </source>
</evidence>
<keyword evidence="2" id="KW-0808">Transferase</keyword>
<evidence type="ECO:0000313" key="5">
    <source>
        <dbReference type="Proteomes" id="UP000593562"/>
    </source>
</evidence>
<name>A0A7J7D4G4_TRIWF</name>